<evidence type="ECO:0000313" key="1">
    <source>
        <dbReference type="EMBL" id="CAH2251705.1"/>
    </source>
</evidence>
<proteinExistence type="predicted"/>
<protein>
    <recommendedName>
        <fullName evidence="3">Reverse transcriptase domain-containing protein</fullName>
    </recommendedName>
</protein>
<sequence>MKDVVDPLLEWMKDVVDPQKRDKQAGFRQNRSCMDQIAMLRIIVEQSLEWNSCVYINFIDYEKAFDSVD</sequence>
<evidence type="ECO:0008006" key="3">
    <source>
        <dbReference type="Google" id="ProtNLM"/>
    </source>
</evidence>
<keyword evidence="2" id="KW-1185">Reference proteome</keyword>
<organism evidence="1 2">
    <name type="scientific">Pelobates cultripes</name>
    <name type="common">Western spadefoot toad</name>
    <dbReference type="NCBI Taxonomy" id="61616"/>
    <lineage>
        <taxon>Eukaryota</taxon>
        <taxon>Metazoa</taxon>
        <taxon>Chordata</taxon>
        <taxon>Craniata</taxon>
        <taxon>Vertebrata</taxon>
        <taxon>Euteleostomi</taxon>
        <taxon>Amphibia</taxon>
        <taxon>Batrachia</taxon>
        <taxon>Anura</taxon>
        <taxon>Pelobatoidea</taxon>
        <taxon>Pelobatidae</taxon>
        <taxon>Pelobates</taxon>
    </lineage>
</organism>
<dbReference type="Proteomes" id="UP001295444">
    <property type="component" value="Chromosome 02"/>
</dbReference>
<accession>A0AAD1REY0</accession>
<name>A0AAD1REY0_PELCU</name>
<gene>
    <name evidence="1" type="ORF">PECUL_23A011330</name>
</gene>
<evidence type="ECO:0000313" key="2">
    <source>
        <dbReference type="Proteomes" id="UP001295444"/>
    </source>
</evidence>
<dbReference type="AlphaFoldDB" id="A0AAD1REY0"/>
<dbReference type="EMBL" id="OW240913">
    <property type="protein sequence ID" value="CAH2251705.1"/>
    <property type="molecule type" value="Genomic_DNA"/>
</dbReference>
<reference evidence="1" key="1">
    <citation type="submission" date="2022-03" db="EMBL/GenBank/DDBJ databases">
        <authorList>
            <person name="Alioto T."/>
            <person name="Alioto T."/>
            <person name="Gomez Garrido J."/>
        </authorList>
    </citation>
    <scope>NUCLEOTIDE SEQUENCE</scope>
</reference>